<dbReference type="AlphaFoldDB" id="A0A2N9EUG3"/>
<sequence>MMDLENKVEEEKKSRWCLLPDLVVWMVKDRLGMFSNARMASVCRNWWYASLSYPNHESAPPICIMQPANNKNSSSCYDFICTATSQREEEKFTVNLPDFDEAKLLFSKHGWLLMKRKYSLFLFNPFTKVRINLPDVKDSFGHFAGSFSFSTSLKQPQCVFIFTYLVHGILWLGIAHPGDKTWTEYNYVNQRIESVSARNVLAIGQKVFCFDNHGVLIIYDLVTQIWREVDRPANDYFGWYMVHQGEIMKVPSKYDSRGGQPCPDSFRIFRYNDDSTAWERLSYDDVKVKDTSWFLNTQGCCFSAKGHGFKVYFLNQPLVGLASCRLGIKRRRSEMPISDTFHARFHDMIHRTSQSLFPYEFSRTASWVNLA</sequence>
<name>A0A2N9EUG3_FAGSY</name>
<protein>
    <recommendedName>
        <fullName evidence="1">KIB1-4 beta-propeller domain-containing protein</fullName>
    </recommendedName>
</protein>
<feature type="domain" description="KIB1-4 beta-propeller" evidence="1">
    <location>
        <begin position="90"/>
        <end position="309"/>
    </location>
</feature>
<evidence type="ECO:0000259" key="1">
    <source>
        <dbReference type="Pfam" id="PF03478"/>
    </source>
</evidence>
<reference evidence="2" key="1">
    <citation type="submission" date="2018-02" db="EMBL/GenBank/DDBJ databases">
        <authorList>
            <person name="Cohen D.B."/>
            <person name="Kent A.D."/>
        </authorList>
    </citation>
    <scope>NUCLEOTIDE SEQUENCE</scope>
</reference>
<dbReference type="InterPro" id="IPR005174">
    <property type="entry name" value="KIB1-4_b-propeller"/>
</dbReference>
<proteinExistence type="predicted"/>
<accession>A0A2N9EUG3</accession>
<dbReference type="PANTHER" id="PTHR33127:SF5">
    <property type="entry name" value="TRANSMEMBRANE PROTEIN"/>
    <property type="match status" value="1"/>
</dbReference>
<dbReference type="EMBL" id="OIVN01000320">
    <property type="protein sequence ID" value="SPC78234.1"/>
    <property type="molecule type" value="Genomic_DNA"/>
</dbReference>
<dbReference type="Pfam" id="PF03478">
    <property type="entry name" value="Beta-prop_KIB1-4"/>
    <property type="match status" value="1"/>
</dbReference>
<evidence type="ECO:0000313" key="2">
    <source>
        <dbReference type="EMBL" id="SPC78234.1"/>
    </source>
</evidence>
<organism evidence="2">
    <name type="scientific">Fagus sylvatica</name>
    <name type="common">Beechnut</name>
    <dbReference type="NCBI Taxonomy" id="28930"/>
    <lineage>
        <taxon>Eukaryota</taxon>
        <taxon>Viridiplantae</taxon>
        <taxon>Streptophyta</taxon>
        <taxon>Embryophyta</taxon>
        <taxon>Tracheophyta</taxon>
        <taxon>Spermatophyta</taxon>
        <taxon>Magnoliopsida</taxon>
        <taxon>eudicotyledons</taxon>
        <taxon>Gunneridae</taxon>
        <taxon>Pentapetalae</taxon>
        <taxon>rosids</taxon>
        <taxon>fabids</taxon>
        <taxon>Fagales</taxon>
        <taxon>Fagaceae</taxon>
        <taxon>Fagus</taxon>
    </lineage>
</organism>
<gene>
    <name evidence="2" type="ORF">FSB_LOCUS6116</name>
</gene>
<dbReference type="PANTHER" id="PTHR33127">
    <property type="entry name" value="TRANSMEMBRANE PROTEIN"/>
    <property type="match status" value="1"/>
</dbReference>